<dbReference type="RefSeq" id="WP_232223356.1">
    <property type="nucleotide sequence ID" value="NZ_CP009654.1"/>
</dbReference>
<dbReference type="STRING" id="1542390.KX01_925"/>
<keyword evidence="2" id="KW-1185">Reference proteome</keyword>
<dbReference type="Pfam" id="PF15781">
    <property type="entry name" value="ParE-like_toxin"/>
    <property type="match status" value="1"/>
</dbReference>
<name>A0A1J0KVC8_9GAMM</name>
<dbReference type="SUPFAM" id="SSF143011">
    <property type="entry name" value="RelE-like"/>
    <property type="match status" value="1"/>
</dbReference>
<dbReference type="KEGG" id="frc:KX01_925"/>
<dbReference type="InterPro" id="IPR035093">
    <property type="entry name" value="RelE/ParE_toxin_dom_sf"/>
</dbReference>
<dbReference type="Gene3D" id="3.30.2310.20">
    <property type="entry name" value="RelE-like"/>
    <property type="match status" value="1"/>
</dbReference>
<organism evidence="1 2">
    <name type="scientific">Francisella frigiditurris</name>
    <dbReference type="NCBI Taxonomy" id="1542390"/>
    <lineage>
        <taxon>Bacteria</taxon>
        <taxon>Pseudomonadati</taxon>
        <taxon>Pseudomonadota</taxon>
        <taxon>Gammaproteobacteria</taxon>
        <taxon>Thiotrichales</taxon>
        <taxon>Francisellaceae</taxon>
        <taxon>Francisella</taxon>
    </lineage>
</organism>
<protein>
    <recommendedName>
        <fullName evidence="3">Addiction module toxin RelE</fullName>
    </recommendedName>
</protein>
<accession>A0A1J0KVC8</accession>
<proteinExistence type="predicted"/>
<dbReference type="AlphaFoldDB" id="A0A1J0KVC8"/>
<dbReference type="Proteomes" id="UP000182521">
    <property type="component" value="Chromosome"/>
</dbReference>
<dbReference type="EMBL" id="CP009654">
    <property type="protein sequence ID" value="APC97713.1"/>
    <property type="molecule type" value="Genomic_DNA"/>
</dbReference>
<evidence type="ECO:0000313" key="1">
    <source>
        <dbReference type="EMBL" id="APC97713.1"/>
    </source>
</evidence>
<sequence length="98" mass="11568">MSLKIKQTSTFKKYIKRLSIIDKKEVDEAVKLIAKDPYIGEQKKGDLDFLRVYKFKLNKQLILLGYNYNEGLITLTLLKIGSHENFYRDIKSNYNTLF</sequence>
<dbReference type="InterPro" id="IPR031552">
    <property type="entry name" value="ParE-like_toxin"/>
</dbReference>
<evidence type="ECO:0008006" key="3">
    <source>
        <dbReference type="Google" id="ProtNLM"/>
    </source>
</evidence>
<gene>
    <name evidence="1" type="ORF">KX01_925</name>
</gene>
<reference evidence="2" key="1">
    <citation type="submission" date="2014-10" db="EMBL/GenBank/DDBJ databases">
        <authorList>
            <person name="Kuske C.R."/>
            <person name="Challacombe J.F."/>
            <person name="Daligault H.E."/>
            <person name="Davenport K.W."/>
            <person name="Johnson S.L."/>
            <person name="Siddaramappa S."/>
            <person name="Petersen J.M."/>
        </authorList>
    </citation>
    <scope>NUCLEOTIDE SEQUENCE [LARGE SCALE GENOMIC DNA]</scope>
    <source>
        <strain evidence="2">CA97-1460</strain>
    </source>
</reference>
<evidence type="ECO:0000313" key="2">
    <source>
        <dbReference type="Proteomes" id="UP000182521"/>
    </source>
</evidence>